<feature type="transmembrane region" description="Helical" evidence="1">
    <location>
        <begin position="94"/>
        <end position="113"/>
    </location>
</feature>
<evidence type="ECO:0000256" key="1">
    <source>
        <dbReference type="SAM" id="Phobius"/>
    </source>
</evidence>
<feature type="domain" description="Peptidase M56" evidence="2">
    <location>
        <begin position="162"/>
        <end position="258"/>
    </location>
</feature>
<dbReference type="Pfam" id="PF05569">
    <property type="entry name" value="Peptidase_M56"/>
    <property type="match status" value="1"/>
</dbReference>
<feature type="transmembrane region" description="Helical" evidence="1">
    <location>
        <begin position="38"/>
        <end position="59"/>
    </location>
</feature>
<accession>A0ABY4BC47</accession>
<keyword evidence="1" id="KW-1133">Transmembrane helix</keyword>
<dbReference type="SUPFAM" id="SSF56935">
    <property type="entry name" value="Porins"/>
    <property type="match status" value="1"/>
</dbReference>
<dbReference type="PANTHER" id="PTHR34978">
    <property type="entry name" value="POSSIBLE SENSOR-TRANSDUCER PROTEIN BLAR"/>
    <property type="match status" value="1"/>
</dbReference>
<evidence type="ECO:0000259" key="2">
    <source>
        <dbReference type="Pfam" id="PF05569"/>
    </source>
</evidence>
<gene>
    <name evidence="3" type="ORF">MTP16_07960</name>
</gene>
<protein>
    <submittedName>
        <fullName evidence="3">M56 family metallopeptidase</fullName>
    </submittedName>
</protein>
<dbReference type="InterPro" id="IPR037066">
    <property type="entry name" value="Plug_dom_sf"/>
</dbReference>
<dbReference type="Proteomes" id="UP000831390">
    <property type="component" value="Chromosome"/>
</dbReference>
<dbReference type="Gene3D" id="2.170.130.10">
    <property type="entry name" value="TonB-dependent receptor, plug domain"/>
    <property type="match status" value="1"/>
</dbReference>
<name>A0ABY4BC47_9BACT</name>
<dbReference type="RefSeq" id="WP_243517860.1">
    <property type="nucleotide sequence ID" value="NZ_CP094534.1"/>
</dbReference>
<keyword evidence="4" id="KW-1185">Reference proteome</keyword>
<proteinExistence type="predicted"/>
<keyword evidence="1" id="KW-0472">Membrane</keyword>
<dbReference type="CDD" id="cd07341">
    <property type="entry name" value="M56_BlaR1_MecR1_like"/>
    <property type="match status" value="1"/>
</dbReference>
<evidence type="ECO:0000313" key="3">
    <source>
        <dbReference type="EMBL" id="UOE35576.1"/>
    </source>
</evidence>
<dbReference type="InterPro" id="IPR052173">
    <property type="entry name" value="Beta-lactam_resp_regulator"/>
</dbReference>
<reference evidence="3 4" key="1">
    <citation type="submission" date="2022-03" db="EMBL/GenBank/DDBJ databases">
        <title>Hymenobactersp. isolated from the air.</title>
        <authorList>
            <person name="Won M."/>
            <person name="Kwon S.-W."/>
        </authorList>
    </citation>
    <scope>NUCLEOTIDE SEQUENCE [LARGE SCALE GENOMIC DNA]</scope>
    <source>
        <strain evidence="3 4">KACC 22596</strain>
    </source>
</reference>
<dbReference type="InterPro" id="IPR008756">
    <property type="entry name" value="Peptidase_M56"/>
</dbReference>
<organism evidence="3 4">
    <name type="scientific">Hymenobacter monticola</name>
    <dbReference type="NCBI Taxonomy" id="1705399"/>
    <lineage>
        <taxon>Bacteria</taxon>
        <taxon>Pseudomonadati</taxon>
        <taxon>Bacteroidota</taxon>
        <taxon>Cytophagia</taxon>
        <taxon>Cytophagales</taxon>
        <taxon>Hymenobacteraceae</taxon>
        <taxon>Hymenobacter</taxon>
    </lineage>
</organism>
<feature type="transmembrane region" description="Helical" evidence="1">
    <location>
        <begin position="6"/>
        <end position="26"/>
    </location>
</feature>
<dbReference type="PANTHER" id="PTHR34978:SF3">
    <property type="entry name" value="SLR0241 PROTEIN"/>
    <property type="match status" value="1"/>
</dbReference>
<sequence>MLSPTLLYLLKANGALLLFALAYFGLLRRLTFFTLNRFYLLFALLFSAVYPLLPVPALLPPEAAAPVAVVLMETASLPTTAAASPAPAPTDWNAVALAVYGAGMALGLLRLLVQLLSLARLRRLSRPAVVQGVAVRALPGDVSPFSFGATIYLNPGQHPTPELAAVLRHEQVHVRQGHTLDVLLAQVAQAAAWCNPAAWLLRRALLDNLEYLADHAALQTGLDRRAYQYSLLRLSQGLPGPALVSHFTFPTLKNRVAMMNTPLSSTGQLARYFVAGPLVLAATLGFSGARAQGAGPAVPAAKEARPATESFGSIARATLTDRPDALPPVFYVDGRRQAGDISHINNDNIASMTILKGPSAQLLLGGEAGRGVAVVTTKANQNRPDVVAFNKKFTIENKRMVPVQATTSVNPADHQLPDGIKAYIAKTYPGSKLGGWFISEKASEKAPHIKYYASVMASNGEKHKLFFNAAEQLVAAPATVRTAAPAAGGTLAGKTPAIYSKKLAPVVYLDGRRYAGDIKDIGADNIANISVFKDNEQARQFFGAEADNGILVVTTKANENSAEVVAFNNRLNNAPTAPAAPAQATSVPYLAAPALAYITQHYPAARLLGVTELKDANGGPSRYQAEIVIGRRPAYLTFDGAGKFLSESFTR</sequence>
<dbReference type="EMBL" id="CP094534">
    <property type="protein sequence ID" value="UOE35576.1"/>
    <property type="molecule type" value="Genomic_DNA"/>
</dbReference>
<keyword evidence="1" id="KW-0812">Transmembrane</keyword>
<evidence type="ECO:0000313" key="4">
    <source>
        <dbReference type="Proteomes" id="UP000831390"/>
    </source>
</evidence>